<evidence type="ECO:0000313" key="3">
    <source>
        <dbReference type="Proteomes" id="UP000326725"/>
    </source>
</evidence>
<feature type="compositionally biased region" description="Polar residues" evidence="1">
    <location>
        <begin position="481"/>
        <end position="492"/>
    </location>
</feature>
<evidence type="ECO:0008006" key="4">
    <source>
        <dbReference type="Google" id="ProtNLM"/>
    </source>
</evidence>
<proteinExistence type="predicted"/>
<dbReference type="InterPro" id="IPR013320">
    <property type="entry name" value="ConA-like_dom_sf"/>
</dbReference>
<dbReference type="Gene3D" id="2.60.120.200">
    <property type="match status" value="2"/>
</dbReference>
<accession>A0A5K1I4W0</accession>
<evidence type="ECO:0000313" key="2">
    <source>
        <dbReference type="EMBL" id="VVZ96516.1"/>
    </source>
</evidence>
<dbReference type="AlphaFoldDB" id="A0A5K1I4W0"/>
<name>A0A5K1I4W0_9GAMM</name>
<organism evidence="2 3">
    <name type="scientific">Halomonas lysinitropha</name>
    <dbReference type="NCBI Taxonomy" id="2607506"/>
    <lineage>
        <taxon>Bacteria</taxon>
        <taxon>Pseudomonadati</taxon>
        <taxon>Pseudomonadota</taxon>
        <taxon>Gammaproteobacteria</taxon>
        <taxon>Oceanospirillales</taxon>
        <taxon>Halomonadaceae</taxon>
        <taxon>Halomonas</taxon>
    </lineage>
</organism>
<evidence type="ECO:0000256" key="1">
    <source>
        <dbReference type="SAM" id="MobiDB-lite"/>
    </source>
</evidence>
<keyword evidence="3" id="KW-1185">Reference proteome</keyword>
<sequence length="555" mass="59185">MTLIARYKLDGNARDSAGTAHGTAVDVTWAPSQLVDGGGEARLNGTTSRIDTAIQFSSETAVSLPVWFRPGPGAGHLIGQHDGTNGLAIEQTETGKIRLVVGGTASTEVTVYPGEYHHAVAVYDAAEATLYLDNEAVATVTATVTWPAVPVTLGARADSSAALACDVVDVGVYDSKEIPITVPTDGLTIRYTMDDVTGSTLVAETGDYNGTISGAAQEPGIKGQALAFNKSNNDHVYVQIENSIRYNILSISCWVKREYSTAFEAICSFSGIGNERVDFYIQGSSGFLRVQVSSSGGSQVFGSPSGGSVHDGEWHLAQIEVNADIDEVNFFVDSQHVGSLDISAIGYTGITPQSLVIGCMVPENKINFLNGMLDIFSTHNRSLTQTERQDLYTEVTGNTFFNISGITYRVGRDLGGVGQAYNPHPSPVPNPTAIPRSGRSSVQGVTALLARPAWFDQRDGSGGSHLTPEGVVSRPDRQGRISGNTTDPNGNPVSRRVRCFERTTGRIVREGWSNSAGYYQFDDLDPAKRFTIVAHDHTGEYNAVIADNAQPEVPA</sequence>
<gene>
    <name evidence="2" type="ORF">HALO32_02617</name>
</gene>
<dbReference type="Proteomes" id="UP000326725">
    <property type="component" value="Unassembled WGS sequence"/>
</dbReference>
<dbReference type="Pfam" id="PF13385">
    <property type="entry name" value="Laminin_G_3"/>
    <property type="match status" value="2"/>
</dbReference>
<feature type="region of interest" description="Disordered" evidence="1">
    <location>
        <begin position="459"/>
        <end position="494"/>
    </location>
</feature>
<dbReference type="RefSeq" id="WP_192576508.1">
    <property type="nucleotide sequence ID" value="NZ_CABVOU010000039.1"/>
</dbReference>
<dbReference type="SUPFAM" id="SSF49899">
    <property type="entry name" value="Concanavalin A-like lectins/glucanases"/>
    <property type="match status" value="2"/>
</dbReference>
<reference evidence="2 3" key="1">
    <citation type="submission" date="2019-09" db="EMBL/GenBank/DDBJ databases">
        <authorList>
            <person name="Criscuolo A."/>
        </authorList>
    </citation>
    <scope>NUCLEOTIDE SEQUENCE [LARGE SCALE GENOMIC DNA]</scope>
    <source>
        <strain evidence="3">3(2)</strain>
    </source>
</reference>
<dbReference type="EMBL" id="CABVOU010000039">
    <property type="protein sequence ID" value="VVZ96516.1"/>
    <property type="molecule type" value="Genomic_DNA"/>
</dbReference>
<protein>
    <recommendedName>
        <fullName evidence="4">Laminin G domain-containing protein</fullName>
    </recommendedName>
</protein>